<dbReference type="RefSeq" id="WP_154331984.1">
    <property type="nucleotide sequence ID" value="NZ_VTFY01000001.1"/>
</dbReference>
<keyword evidence="4" id="KW-0560">Oxidoreductase</keyword>
<dbReference type="InterPro" id="IPR003953">
    <property type="entry name" value="FAD-dep_OxRdtase_2_FAD-bd"/>
</dbReference>
<dbReference type="Gene3D" id="3.50.50.60">
    <property type="entry name" value="FAD/NAD(P)-binding domain"/>
    <property type="match status" value="1"/>
</dbReference>
<dbReference type="InterPro" id="IPR050315">
    <property type="entry name" value="FAD-oxidoreductase_2"/>
</dbReference>
<keyword evidence="7" id="KW-1185">Reference proteome</keyword>
<evidence type="ECO:0000256" key="1">
    <source>
        <dbReference type="ARBA" id="ARBA00001974"/>
    </source>
</evidence>
<accession>A0A6N7RIG0</accession>
<evidence type="ECO:0000313" key="6">
    <source>
        <dbReference type="EMBL" id="MRX81075.1"/>
    </source>
</evidence>
<dbReference type="SUPFAM" id="SSF56425">
    <property type="entry name" value="Succinate dehydrogenase/fumarate reductase flavoprotein, catalytic domain"/>
    <property type="match status" value="1"/>
</dbReference>
<dbReference type="PROSITE" id="PS51257">
    <property type="entry name" value="PROKAR_LIPOPROTEIN"/>
    <property type="match status" value="1"/>
</dbReference>
<sequence length="529" mass="56443">MEEQAKLTRRSFIGGAAVAAAGLAATGLAACASPRQQGSTGTAAPGGGDWDEEYDVVVCGGGIAGLASAITVATEGDGATCLLLEKDASANGNSPFCAGSMLYCDDPDEFMVYLDAMIGDSTPDDVKKAFADELANNLSWLYDLGAQEDWLEVGPPDDSKLGEWPELPNDNTYGRIKFKTDGDGPAHVFQFFLDVMQQHDAIAFKASTAMESLVQNPETKAIEGVVANGKRYKANKGVIMCTGGFESDAEMLYNYTGVKGVFPYAGKANTGDGHRACMKVGADFWHMAGGAQYWMALRDLANTKFVSTVWNFTTKQHGITVGVNGRRFYQDYDARSCPTTPYAEADSDPKLNVGYRHGITQFGGNWTHLPFPEKAWFLFDAEGLAAGAFPAEKSADPVAEGWALSADSVEALAAAIEVPADELAKTVDQWNEFCDRGEDLAFYRPADTLQKVATPPFYAVLCVPSMLNTDGGPVRGPKAEILDPFGEPIPHLYSAGEFGSVWGHLYQGTGNVGECTAFGRIAARSALSS</sequence>
<dbReference type="SUPFAM" id="SSF51905">
    <property type="entry name" value="FAD/NAD(P)-binding domain"/>
    <property type="match status" value="1"/>
</dbReference>
<dbReference type="EMBL" id="VTFY01000001">
    <property type="protein sequence ID" value="MRX81075.1"/>
    <property type="molecule type" value="Genomic_DNA"/>
</dbReference>
<evidence type="ECO:0000256" key="3">
    <source>
        <dbReference type="ARBA" id="ARBA00022827"/>
    </source>
</evidence>
<dbReference type="InterPro" id="IPR036188">
    <property type="entry name" value="FAD/NAD-bd_sf"/>
</dbReference>
<dbReference type="PANTHER" id="PTHR43400:SF10">
    <property type="entry name" value="3-OXOSTEROID 1-DEHYDROGENASE"/>
    <property type="match status" value="1"/>
</dbReference>
<evidence type="ECO:0000256" key="4">
    <source>
        <dbReference type="ARBA" id="ARBA00023002"/>
    </source>
</evidence>
<protein>
    <submittedName>
        <fullName evidence="6">FAD-binding protein</fullName>
    </submittedName>
</protein>
<evidence type="ECO:0000259" key="5">
    <source>
        <dbReference type="Pfam" id="PF00890"/>
    </source>
</evidence>
<reference evidence="7" key="1">
    <citation type="submission" date="2019-08" db="EMBL/GenBank/DDBJ databases">
        <title>Arthrobacter sp. nov., isolated from plateau pika and Tibetan wild ass.</title>
        <authorList>
            <person name="Ge Y."/>
        </authorList>
    </citation>
    <scope>NUCLEOTIDE SEQUENCE [LARGE SCALE GENOMIC DNA]</scope>
    <source>
        <strain evidence="7">HF-4214</strain>
    </source>
</reference>
<feature type="domain" description="FAD-dependent oxidoreductase 2 FAD-binding" evidence="5">
    <location>
        <begin position="55"/>
        <end position="511"/>
    </location>
</feature>
<dbReference type="AlphaFoldDB" id="A0A6N7RIG0"/>
<keyword evidence="2" id="KW-0285">Flavoprotein</keyword>
<comment type="caution">
    <text evidence="6">The sequence shown here is derived from an EMBL/GenBank/DDBJ whole genome shotgun (WGS) entry which is preliminary data.</text>
</comment>
<dbReference type="PROSITE" id="PS51318">
    <property type="entry name" value="TAT"/>
    <property type="match status" value="1"/>
</dbReference>
<organism evidence="6 7">
    <name type="scientific">Eggerthella guodeyinii</name>
    <dbReference type="NCBI Taxonomy" id="2690837"/>
    <lineage>
        <taxon>Bacteria</taxon>
        <taxon>Bacillati</taxon>
        <taxon>Actinomycetota</taxon>
        <taxon>Coriobacteriia</taxon>
        <taxon>Eggerthellales</taxon>
        <taxon>Eggerthellaceae</taxon>
        <taxon>Eggerthella</taxon>
    </lineage>
</organism>
<evidence type="ECO:0000313" key="7">
    <source>
        <dbReference type="Proteomes" id="UP000438093"/>
    </source>
</evidence>
<dbReference type="Proteomes" id="UP000438093">
    <property type="component" value="Unassembled WGS sequence"/>
</dbReference>
<gene>
    <name evidence="6" type="ORF">GJG86_00970</name>
</gene>
<dbReference type="Pfam" id="PF00890">
    <property type="entry name" value="FAD_binding_2"/>
    <property type="match status" value="1"/>
</dbReference>
<dbReference type="PANTHER" id="PTHR43400">
    <property type="entry name" value="FUMARATE REDUCTASE"/>
    <property type="match status" value="1"/>
</dbReference>
<evidence type="ECO:0000256" key="2">
    <source>
        <dbReference type="ARBA" id="ARBA00022630"/>
    </source>
</evidence>
<name>A0A6N7RIG0_9ACTN</name>
<dbReference type="GO" id="GO:0008202">
    <property type="term" value="P:steroid metabolic process"/>
    <property type="evidence" value="ECO:0007669"/>
    <property type="project" value="UniProtKB-ARBA"/>
</dbReference>
<dbReference type="InterPro" id="IPR027477">
    <property type="entry name" value="Succ_DH/fumarate_Rdtase_cat_sf"/>
</dbReference>
<proteinExistence type="predicted"/>
<keyword evidence="3" id="KW-0274">FAD</keyword>
<comment type="cofactor">
    <cofactor evidence="1">
        <name>FAD</name>
        <dbReference type="ChEBI" id="CHEBI:57692"/>
    </cofactor>
</comment>
<dbReference type="Gene3D" id="3.90.700.10">
    <property type="entry name" value="Succinate dehydrogenase/fumarate reductase flavoprotein, catalytic domain"/>
    <property type="match status" value="1"/>
</dbReference>
<dbReference type="InterPro" id="IPR006311">
    <property type="entry name" value="TAT_signal"/>
</dbReference>
<dbReference type="GO" id="GO:0033765">
    <property type="term" value="F:steroid dehydrogenase activity, acting on the CH-CH group of donors"/>
    <property type="evidence" value="ECO:0007669"/>
    <property type="project" value="UniProtKB-ARBA"/>
</dbReference>